<sequence>MAITWEVEITIISIPTKEVSVIATRTDDVSGEVKTYTVPRAPVETTEQKLAIMDEIWEKYQAELNAETVISAFIGTLETQAKTNLEARE</sequence>
<gene>
    <name evidence="1" type="ORF">LCGC14_0434380</name>
</gene>
<accession>A0A0F9VWJ2</accession>
<reference evidence="1" key="1">
    <citation type="journal article" date="2015" name="Nature">
        <title>Complex archaea that bridge the gap between prokaryotes and eukaryotes.</title>
        <authorList>
            <person name="Spang A."/>
            <person name="Saw J.H."/>
            <person name="Jorgensen S.L."/>
            <person name="Zaremba-Niedzwiedzka K."/>
            <person name="Martijn J."/>
            <person name="Lind A.E."/>
            <person name="van Eijk R."/>
            <person name="Schleper C."/>
            <person name="Guy L."/>
            <person name="Ettema T.J."/>
        </authorList>
    </citation>
    <scope>NUCLEOTIDE SEQUENCE</scope>
</reference>
<dbReference type="AlphaFoldDB" id="A0A0F9VWJ2"/>
<protein>
    <submittedName>
        <fullName evidence="1">Uncharacterized protein</fullName>
    </submittedName>
</protein>
<organism evidence="1">
    <name type="scientific">marine sediment metagenome</name>
    <dbReference type="NCBI Taxonomy" id="412755"/>
    <lineage>
        <taxon>unclassified sequences</taxon>
        <taxon>metagenomes</taxon>
        <taxon>ecological metagenomes</taxon>
    </lineage>
</organism>
<proteinExistence type="predicted"/>
<name>A0A0F9VWJ2_9ZZZZ</name>
<evidence type="ECO:0000313" key="1">
    <source>
        <dbReference type="EMBL" id="KKN70113.1"/>
    </source>
</evidence>
<dbReference type="EMBL" id="LAZR01000411">
    <property type="protein sequence ID" value="KKN70113.1"/>
    <property type="molecule type" value="Genomic_DNA"/>
</dbReference>
<comment type="caution">
    <text evidence="1">The sequence shown here is derived from an EMBL/GenBank/DDBJ whole genome shotgun (WGS) entry which is preliminary data.</text>
</comment>